<dbReference type="AlphaFoldDB" id="A0A564UHN3"/>
<evidence type="ECO:0000259" key="2">
    <source>
        <dbReference type="Pfam" id="PF18852"/>
    </source>
</evidence>
<name>A0A564UHN3_9FIRM</name>
<dbReference type="InterPro" id="IPR040672">
    <property type="entry name" value="LPD34"/>
</dbReference>
<keyword evidence="4" id="KW-1185">Reference proteome</keyword>
<feature type="region of interest" description="Disordered" evidence="1">
    <location>
        <begin position="256"/>
        <end position="277"/>
    </location>
</feature>
<reference evidence="3 4" key="1">
    <citation type="submission" date="2019-07" db="EMBL/GenBank/DDBJ databases">
        <authorList>
            <person name="Hibberd C M."/>
            <person name="Gehrig L. J."/>
            <person name="Chang H.-W."/>
            <person name="Venkatesh S."/>
        </authorList>
    </citation>
    <scope>NUCLEOTIDE SEQUENCE [LARGE SCALE GENOMIC DNA]</scope>
    <source>
        <strain evidence="3">Faecalibacterium_prausnitzii_JG_BgPS064</strain>
    </source>
</reference>
<accession>A0A564UHN3</accession>
<dbReference type="Proteomes" id="UP000406184">
    <property type="component" value="Unassembled WGS sequence"/>
</dbReference>
<evidence type="ECO:0000313" key="3">
    <source>
        <dbReference type="EMBL" id="VUX18859.1"/>
    </source>
</evidence>
<gene>
    <name evidence="3" type="ORF">FPPS064S07_01465</name>
</gene>
<dbReference type="RefSeq" id="WP_158399541.1">
    <property type="nucleotide sequence ID" value="NZ_CABHMY010000144.1"/>
</dbReference>
<protein>
    <recommendedName>
        <fullName evidence="2">Large polyvalent protein associated domain-containing protein</fullName>
    </recommendedName>
</protein>
<dbReference type="Pfam" id="PF18852">
    <property type="entry name" value="LPD34"/>
    <property type="match status" value="1"/>
</dbReference>
<organism evidence="3 4">
    <name type="scientific">Faecalibacterium prausnitzii</name>
    <dbReference type="NCBI Taxonomy" id="853"/>
    <lineage>
        <taxon>Bacteria</taxon>
        <taxon>Bacillati</taxon>
        <taxon>Bacillota</taxon>
        <taxon>Clostridia</taxon>
        <taxon>Eubacteriales</taxon>
        <taxon>Oscillospiraceae</taxon>
        <taxon>Faecalibacterium</taxon>
    </lineage>
</organism>
<evidence type="ECO:0000256" key="1">
    <source>
        <dbReference type="SAM" id="MobiDB-lite"/>
    </source>
</evidence>
<feature type="domain" description="Large polyvalent protein associated" evidence="2">
    <location>
        <begin position="6"/>
        <end position="219"/>
    </location>
</feature>
<dbReference type="EMBL" id="CABHMY010000144">
    <property type="protein sequence ID" value="VUX18859.1"/>
    <property type="molecule type" value="Genomic_DNA"/>
</dbReference>
<sequence length="277" mass="31904">MRKEDFYDVFEYGDRLEPGVELKIEHSITMEYDTPDLTPFTNSDVKELESLRKISAGTEQKIFDSLKEPLSKWERQAALTKLLDRAIQYLKMPEVEHTSNQWMHDDRSDRDKISNRVYQMSVSVYEDYKYDRQTRERIPTAWYVTWDVTINTPRRGYGKVIAGQRQKRYTDKDAALKYIEGRKKAYAHLFTEISPPLPQEYADSFKVHGVLLPGYTIEGQELIPTNRTAIEVLNELSGGAFALQDKKPSVLGKLAASKEDMKKAPSAGAKKKEEPAL</sequence>
<proteinExistence type="predicted"/>
<evidence type="ECO:0000313" key="4">
    <source>
        <dbReference type="Proteomes" id="UP000406184"/>
    </source>
</evidence>